<evidence type="ECO:0000313" key="2">
    <source>
        <dbReference type="Proteomes" id="UP000056905"/>
    </source>
</evidence>
<organism evidence="1 2">
    <name type="scientific">Caulobacter henricii</name>
    <dbReference type="NCBI Taxonomy" id="69395"/>
    <lineage>
        <taxon>Bacteria</taxon>
        <taxon>Pseudomonadati</taxon>
        <taxon>Pseudomonadota</taxon>
        <taxon>Alphaproteobacteria</taxon>
        <taxon>Caulobacterales</taxon>
        <taxon>Caulobacteraceae</taxon>
        <taxon>Caulobacter</taxon>
    </lineage>
</organism>
<reference evidence="1 2" key="1">
    <citation type="submission" date="2015-10" db="EMBL/GenBank/DDBJ databases">
        <title>Conservation of the essential genome among Caulobacter and Brevundimonas species.</title>
        <authorList>
            <person name="Scott D."/>
            <person name="Ely B."/>
        </authorList>
    </citation>
    <scope>NUCLEOTIDE SEQUENCE [LARGE SCALE GENOMIC DNA]</scope>
    <source>
        <strain evidence="1 2">CB4</strain>
    </source>
</reference>
<sequence>MKSPLPQTTLTTLVVTPRESALTDRFLIPAIAEIEQALLSLRVETDQALGRDGARRYGKPYPLGYCWEISQDVAERLRKRLARPVGPGERAISAFLRNGGSGRHLWGALREKYFQNAFQFGGLYIDVANDTVDVKKPKIEILPVQESGFAEIEDVPHFARIAGSYWGMRIYANHALPSLAPAFPMIGINPEGHVRLQSGSQSMFERLCGDGFQRSEQWLAEGQAPPAALVEALRARCPSHLLAENPVTGQAAALAACQALRAEGAATGPEWRKAMLATYRAIDLIPVVERG</sequence>
<protein>
    <submittedName>
        <fullName evidence="1">Uncharacterized protein</fullName>
    </submittedName>
</protein>
<dbReference type="STRING" id="69395.AQ619_12290"/>
<evidence type="ECO:0000313" key="1">
    <source>
        <dbReference type="EMBL" id="ALL14059.1"/>
    </source>
</evidence>
<gene>
    <name evidence="1" type="ORF">AQ619_12290</name>
</gene>
<dbReference type="Proteomes" id="UP000056905">
    <property type="component" value="Chromosome"/>
</dbReference>
<dbReference type="KEGG" id="chq:AQ619_12290"/>
<dbReference type="AlphaFoldDB" id="A0A0P0P122"/>
<dbReference type="EMBL" id="CP013002">
    <property type="protein sequence ID" value="ALL14059.1"/>
    <property type="molecule type" value="Genomic_DNA"/>
</dbReference>
<keyword evidence="2" id="KW-1185">Reference proteome</keyword>
<accession>A0A0P0P122</accession>
<name>A0A0P0P122_9CAUL</name>
<proteinExistence type="predicted"/>